<sequence>MDETAGCFEEGRCRSAGRATLAGAGFGAVGGAVAGFLALLGDADLHLSAALFSGGTFGALVGAVLGTVAGTVGGCLAARLAAGGRDRTARTTLAVVAGVLTALTALAFLTVEVPAVGQALVAGGVAAGLAWAAAPWCLRPAATA</sequence>
<evidence type="ECO:0008006" key="4">
    <source>
        <dbReference type="Google" id="ProtNLM"/>
    </source>
</evidence>
<accession>A0ABV3P3C7</accession>
<reference evidence="2 3" key="1">
    <citation type="submission" date="2024-07" db="EMBL/GenBank/DDBJ databases">
        <authorList>
            <person name="Thanompreechachai J."/>
            <person name="Duangmal K."/>
        </authorList>
    </citation>
    <scope>NUCLEOTIDE SEQUENCE [LARGE SCALE GENOMIC DNA]</scope>
    <source>
        <strain evidence="2 3">KCTC 19886</strain>
    </source>
</reference>
<comment type="caution">
    <text evidence="2">The sequence shown here is derived from an EMBL/GenBank/DDBJ whole genome shotgun (WGS) entry which is preliminary data.</text>
</comment>
<gene>
    <name evidence="2" type="ORF">AB1207_05175</name>
</gene>
<keyword evidence="1" id="KW-0812">Transmembrane</keyword>
<keyword evidence="3" id="KW-1185">Reference proteome</keyword>
<keyword evidence="1" id="KW-1133">Transmembrane helix</keyword>
<dbReference type="Proteomes" id="UP001555826">
    <property type="component" value="Unassembled WGS sequence"/>
</dbReference>
<keyword evidence="1" id="KW-0472">Membrane</keyword>
<feature type="transmembrane region" description="Helical" evidence="1">
    <location>
        <begin position="117"/>
        <end position="138"/>
    </location>
</feature>
<dbReference type="EMBL" id="JBFNQN010000003">
    <property type="protein sequence ID" value="MEW9264129.1"/>
    <property type="molecule type" value="Genomic_DNA"/>
</dbReference>
<protein>
    <recommendedName>
        <fullName evidence="4">Major facilitator superfamily (MFS) profile domain-containing protein</fullName>
    </recommendedName>
</protein>
<evidence type="ECO:0000313" key="3">
    <source>
        <dbReference type="Proteomes" id="UP001555826"/>
    </source>
</evidence>
<feature type="transmembrane region" description="Helical" evidence="1">
    <location>
        <begin position="93"/>
        <end position="111"/>
    </location>
</feature>
<name>A0ABV3P3C7_9ACTN</name>
<organism evidence="2 3">
    <name type="scientific">Kineococcus endophyticus</name>
    <dbReference type="NCBI Taxonomy" id="1181883"/>
    <lineage>
        <taxon>Bacteria</taxon>
        <taxon>Bacillati</taxon>
        <taxon>Actinomycetota</taxon>
        <taxon>Actinomycetes</taxon>
        <taxon>Kineosporiales</taxon>
        <taxon>Kineosporiaceae</taxon>
        <taxon>Kineococcus</taxon>
    </lineage>
</organism>
<feature type="transmembrane region" description="Helical" evidence="1">
    <location>
        <begin position="21"/>
        <end position="40"/>
    </location>
</feature>
<feature type="transmembrane region" description="Helical" evidence="1">
    <location>
        <begin position="60"/>
        <end position="81"/>
    </location>
</feature>
<evidence type="ECO:0000313" key="2">
    <source>
        <dbReference type="EMBL" id="MEW9264129.1"/>
    </source>
</evidence>
<dbReference type="RefSeq" id="WP_367636740.1">
    <property type="nucleotide sequence ID" value="NZ_JBFNQN010000003.1"/>
</dbReference>
<proteinExistence type="predicted"/>
<evidence type="ECO:0000256" key="1">
    <source>
        <dbReference type="SAM" id="Phobius"/>
    </source>
</evidence>